<gene>
    <name evidence="5" type="ORF">DF017_02435</name>
    <name evidence="4" type="ORF">F7R25_06750</name>
</gene>
<dbReference type="RefSeq" id="WP_059880599.1">
    <property type="nucleotide sequence ID" value="NZ_CABVPM010000098.1"/>
</dbReference>
<dbReference type="Proteomes" id="UP000281098">
    <property type="component" value="Unassembled WGS sequence"/>
</dbReference>
<evidence type="ECO:0000313" key="6">
    <source>
        <dbReference type="Proteomes" id="UP000281098"/>
    </source>
</evidence>
<name>A0A6L3N3T3_9BURK</name>
<dbReference type="EMBL" id="QTPM01000002">
    <property type="protein sequence ID" value="RQY99126.1"/>
    <property type="molecule type" value="Genomic_DNA"/>
</dbReference>
<comment type="caution">
    <text evidence="4">The sequence shown here is derived from an EMBL/GenBank/DDBJ whole genome shotgun (WGS) entry which is preliminary data.</text>
</comment>
<dbReference type="PANTHER" id="PTHR11487:SF0">
    <property type="entry name" value="S-ACYL FATTY ACID SYNTHASE THIOESTERASE, MEDIUM CHAIN"/>
    <property type="match status" value="1"/>
</dbReference>
<evidence type="ECO:0000256" key="2">
    <source>
        <dbReference type="ARBA" id="ARBA00022801"/>
    </source>
</evidence>
<evidence type="ECO:0000313" key="7">
    <source>
        <dbReference type="Proteomes" id="UP000473470"/>
    </source>
</evidence>
<dbReference type="EMBL" id="VZOK01000007">
    <property type="protein sequence ID" value="KAB0640007.1"/>
    <property type="molecule type" value="Genomic_DNA"/>
</dbReference>
<protein>
    <submittedName>
        <fullName evidence="4">Thioesterase</fullName>
    </submittedName>
</protein>
<dbReference type="InterPro" id="IPR020802">
    <property type="entry name" value="TesA-like"/>
</dbReference>
<evidence type="ECO:0000313" key="5">
    <source>
        <dbReference type="EMBL" id="RQY99126.1"/>
    </source>
</evidence>
<dbReference type="AlphaFoldDB" id="A0A6L3N3T3"/>
<organism evidence="4 7">
    <name type="scientific">Burkholderia stagnalis</name>
    <dbReference type="NCBI Taxonomy" id="1503054"/>
    <lineage>
        <taxon>Bacteria</taxon>
        <taxon>Pseudomonadati</taxon>
        <taxon>Pseudomonadota</taxon>
        <taxon>Betaproteobacteria</taxon>
        <taxon>Burkholderiales</taxon>
        <taxon>Burkholderiaceae</taxon>
        <taxon>Burkholderia</taxon>
        <taxon>Burkholderia cepacia complex</taxon>
    </lineage>
</organism>
<dbReference type="Proteomes" id="UP000473470">
    <property type="component" value="Unassembled WGS sequence"/>
</dbReference>
<accession>A0A6L3N3T3</accession>
<dbReference type="Pfam" id="PF00975">
    <property type="entry name" value="Thioesterase"/>
    <property type="match status" value="1"/>
</dbReference>
<evidence type="ECO:0000256" key="1">
    <source>
        <dbReference type="ARBA" id="ARBA00007169"/>
    </source>
</evidence>
<dbReference type="SUPFAM" id="SSF53474">
    <property type="entry name" value="alpha/beta-Hydrolases"/>
    <property type="match status" value="1"/>
</dbReference>
<keyword evidence="2" id="KW-0378">Hydrolase</keyword>
<feature type="domain" description="Thioesterase TesA-like" evidence="3">
    <location>
        <begin position="26"/>
        <end position="239"/>
    </location>
</feature>
<dbReference type="Gene3D" id="3.40.50.1820">
    <property type="entry name" value="alpha/beta hydrolase"/>
    <property type="match status" value="1"/>
</dbReference>
<comment type="similarity">
    <text evidence="1">Belongs to the thioesterase family.</text>
</comment>
<dbReference type="GO" id="GO:0008610">
    <property type="term" value="P:lipid biosynthetic process"/>
    <property type="evidence" value="ECO:0007669"/>
    <property type="project" value="TreeGrafter"/>
</dbReference>
<reference evidence="4 7" key="2">
    <citation type="submission" date="2019-09" db="EMBL/GenBank/DDBJ databases">
        <title>Draft genome sequences of 48 bacterial type strains from the CCUG.</title>
        <authorList>
            <person name="Tunovic T."/>
            <person name="Pineiro-Iglesias B."/>
            <person name="Unosson C."/>
            <person name="Inganas E."/>
            <person name="Ohlen M."/>
            <person name="Cardew S."/>
            <person name="Jensie-Markopoulos S."/>
            <person name="Salva-Serra F."/>
            <person name="Jaen-Luchoro D."/>
            <person name="Karlsson R."/>
            <person name="Svensson-Stadler L."/>
            <person name="Chun J."/>
            <person name="Moore E."/>
        </authorList>
    </citation>
    <scope>NUCLEOTIDE SEQUENCE [LARGE SCALE GENOMIC DNA]</scope>
    <source>
        <strain evidence="4 7">CCUG 65686</strain>
    </source>
</reference>
<evidence type="ECO:0000313" key="4">
    <source>
        <dbReference type="EMBL" id="KAB0640007.1"/>
    </source>
</evidence>
<dbReference type="InterPro" id="IPR012223">
    <property type="entry name" value="TEII"/>
</dbReference>
<proteinExistence type="inferred from homology"/>
<dbReference type="PANTHER" id="PTHR11487">
    <property type="entry name" value="THIOESTERASE"/>
    <property type="match status" value="1"/>
</dbReference>
<dbReference type="SMART" id="SM00824">
    <property type="entry name" value="PKS_TE"/>
    <property type="match status" value="1"/>
</dbReference>
<dbReference type="GO" id="GO:0016787">
    <property type="term" value="F:hydrolase activity"/>
    <property type="evidence" value="ECO:0007669"/>
    <property type="project" value="UniProtKB-KW"/>
</dbReference>
<dbReference type="InterPro" id="IPR001031">
    <property type="entry name" value="Thioesterase"/>
</dbReference>
<keyword evidence="6" id="KW-1185">Reference proteome</keyword>
<sequence length="255" mass="27802">MAADRTMSNPWFPSATPTAAARLSLFCVAHAGAGASAFRDWRPALAPAIDVFAVQLPGRESRFDEAPHTRMEAAADAIAAAMQPHLDRPFALFGHSMGGAIAFELAARLARAPEHLFVSSWLPPNPARPRRFMERATDAELLDSVCRYGGMPDVLLRYPDFAQEFVRVLRADMTLLDAYRPAGVPPGCPITVLGGADDPIVRAAELERWRAHERVAAVRVFPGGHFYLRDAQRAVLDTIGRQLLGNPADLQRAAL</sequence>
<reference evidence="5 6" key="1">
    <citation type="submission" date="2018-08" db="EMBL/GenBank/DDBJ databases">
        <title>Comparative analysis of Burkholderia isolates from Puerto Rico.</title>
        <authorList>
            <person name="Hall C."/>
            <person name="Sahl J."/>
            <person name="Wagner D."/>
        </authorList>
    </citation>
    <scope>NUCLEOTIDE SEQUENCE [LARGE SCALE GENOMIC DNA]</scope>
    <source>
        <strain evidence="5 6">Bp8966</strain>
    </source>
</reference>
<dbReference type="InterPro" id="IPR029058">
    <property type="entry name" value="AB_hydrolase_fold"/>
</dbReference>
<evidence type="ECO:0000259" key="3">
    <source>
        <dbReference type="SMART" id="SM00824"/>
    </source>
</evidence>